<dbReference type="AlphaFoldDB" id="A0A1G2QE58"/>
<comment type="caution">
    <text evidence="1">The sequence shown here is derived from an EMBL/GenBank/DDBJ whole genome shotgun (WGS) entry which is preliminary data.</text>
</comment>
<organism evidence="1 2">
    <name type="scientific">Candidatus Vogelbacteria bacterium RIFOXYD1_FULL_44_32</name>
    <dbReference type="NCBI Taxonomy" id="1802438"/>
    <lineage>
        <taxon>Bacteria</taxon>
        <taxon>Candidatus Vogeliibacteriota</taxon>
    </lineage>
</organism>
<dbReference type="Proteomes" id="UP000177043">
    <property type="component" value="Unassembled WGS sequence"/>
</dbReference>
<accession>A0A1G2QE58</accession>
<evidence type="ECO:0000313" key="1">
    <source>
        <dbReference type="EMBL" id="OHA58844.1"/>
    </source>
</evidence>
<protein>
    <submittedName>
        <fullName evidence="1">Uncharacterized protein</fullName>
    </submittedName>
</protein>
<reference evidence="1 2" key="1">
    <citation type="journal article" date="2016" name="Nat. Commun.">
        <title>Thousands of microbial genomes shed light on interconnected biogeochemical processes in an aquifer system.</title>
        <authorList>
            <person name="Anantharaman K."/>
            <person name="Brown C.T."/>
            <person name="Hug L.A."/>
            <person name="Sharon I."/>
            <person name="Castelle C.J."/>
            <person name="Probst A.J."/>
            <person name="Thomas B.C."/>
            <person name="Singh A."/>
            <person name="Wilkins M.J."/>
            <person name="Karaoz U."/>
            <person name="Brodie E.L."/>
            <person name="Williams K.H."/>
            <person name="Hubbard S.S."/>
            <person name="Banfield J.F."/>
        </authorList>
    </citation>
    <scope>NUCLEOTIDE SEQUENCE [LARGE SCALE GENOMIC DNA]</scope>
</reference>
<dbReference type="EMBL" id="MHTJ01000002">
    <property type="protein sequence ID" value="OHA58844.1"/>
    <property type="molecule type" value="Genomic_DNA"/>
</dbReference>
<gene>
    <name evidence="1" type="ORF">A2571_00460</name>
</gene>
<name>A0A1G2QE58_9BACT</name>
<sequence>MKIKYIFIVILFIVLTAPNVVFAAWWNPFSWFSFAWNKEKVTEYATSTDQNKDVKKTIADIKTETNIKSVNQQSEINGLKKEIGALKAITNEPKPTNPIVNYPAITDSASIIAPESVEPALSDDPEIKVDWVGSNVYSRDGGTYGSYSIDISITAGNKDVYVPQATSNSKNMTIGFFYTVDGKEFNGTQDSDVNCGLMRENFCRIKAGKTSKIGATIWLIPYSSGNYSVKFLKMMYRIDGESKMRTFELNENVGPLFIE</sequence>
<proteinExistence type="predicted"/>
<evidence type="ECO:0000313" key="2">
    <source>
        <dbReference type="Proteomes" id="UP000177043"/>
    </source>
</evidence>